<evidence type="ECO:0000313" key="9">
    <source>
        <dbReference type="EMBL" id="GAF02757.1"/>
    </source>
</evidence>
<dbReference type="InterPro" id="IPR023996">
    <property type="entry name" value="TonB-dep_OMP_SusC/RagA"/>
</dbReference>
<dbReference type="Pfam" id="PF07715">
    <property type="entry name" value="Plug"/>
    <property type="match status" value="1"/>
</dbReference>
<accession>W7Y3Y3</accession>
<dbReference type="eggNOG" id="COG1629">
    <property type="taxonomic scope" value="Bacteria"/>
</dbReference>
<keyword evidence="2 7" id="KW-0813">Transport</keyword>
<dbReference type="PROSITE" id="PS52016">
    <property type="entry name" value="TONB_DEPENDENT_REC_3"/>
    <property type="match status" value="1"/>
</dbReference>
<protein>
    <submittedName>
        <fullName evidence="9">Outer membrane cobalamin receptor protein</fullName>
    </submittedName>
</protein>
<dbReference type="SUPFAM" id="SSF49464">
    <property type="entry name" value="Carboxypeptidase regulatory domain-like"/>
    <property type="match status" value="1"/>
</dbReference>
<gene>
    <name evidence="9" type="ORF">JCM21142_41399</name>
</gene>
<feature type="domain" description="TonB-dependent receptor plug" evidence="8">
    <location>
        <begin position="131"/>
        <end position="235"/>
    </location>
</feature>
<evidence type="ECO:0000256" key="7">
    <source>
        <dbReference type="PROSITE-ProRule" id="PRU01360"/>
    </source>
</evidence>
<proteinExistence type="inferred from homology"/>
<evidence type="ECO:0000256" key="4">
    <source>
        <dbReference type="ARBA" id="ARBA00022692"/>
    </source>
</evidence>
<keyword evidence="10" id="KW-1185">Reference proteome</keyword>
<dbReference type="SUPFAM" id="SSF56935">
    <property type="entry name" value="Porins"/>
    <property type="match status" value="1"/>
</dbReference>
<evidence type="ECO:0000313" key="10">
    <source>
        <dbReference type="Proteomes" id="UP000019402"/>
    </source>
</evidence>
<keyword evidence="5 7" id="KW-0472">Membrane</keyword>
<dbReference type="InterPro" id="IPR008969">
    <property type="entry name" value="CarboxyPept-like_regulatory"/>
</dbReference>
<evidence type="ECO:0000256" key="3">
    <source>
        <dbReference type="ARBA" id="ARBA00022452"/>
    </source>
</evidence>
<dbReference type="InterPro" id="IPR036942">
    <property type="entry name" value="Beta-barrel_TonB_sf"/>
</dbReference>
<dbReference type="Proteomes" id="UP000019402">
    <property type="component" value="Unassembled WGS sequence"/>
</dbReference>
<dbReference type="Gene3D" id="2.40.170.20">
    <property type="entry name" value="TonB-dependent receptor, beta-barrel domain"/>
    <property type="match status" value="1"/>
</dbReference>
<keyword evidence="9" id="KW-0675">Receptor</keyword>
<evidence type="ECO:0000256" key="1">
    <source>
        <dbReference type="ARBA" id="ARBA00004571"/>
    </source>
</evidence>
<evidence type="ECO:0000256" key="2">
    <source>
        <dbReference type="ARBA" id="ARBA00022448"/>
    </source>
</evidence>
<comment type="subcellular location">
    <subcellularLocation>
        <location evidence="1 7">Cell outer membrane</location>
        <topology evidence="1 7">Multi-pass membrane protein</topology>
    </subcellularLocation>
</comment>
<dbReference type="InterPro" id="IPR012910">
    <property type="entry name" value="Plug_dom"/>
</dbReference>
<dbReference type="AlphaFoldDB" id="W7Y3Y3"/>
<keyword evidence="6 7" id="KW-0998">Cell outer membrane</keyword>
<reference evidence="9 10" key="1">
    <citation type="journal article" date="2014" name="Genome Announc.">
        <title>Draft Genome Sequence of Cytophaga fermentans JCM 21142T, a Facultative Anaerobe Isolated from Marine Mud.</title>
        <authorList>
            <person name="Starns D."/>
            <person name="Oshima K."/>
            <person name="Suda W."/>
            <person name="Iino T."/>
            <person name="Yuki M."/>
            <person name="Inoue J."/>
            <person name="Kitamura K."/>
            <person name="Iida T."/>
            <person name="Darby A."/>
            <person name="Hattori M."/>
            <person name="Ohkuma M."/>
        </authorList>
    </citation>
    <scope>NUCLEOTIDE SEQUENCE [LARGE SCALE GENOMIC DNA]</scope>
    <source>
        <strain evidence="9 10">JCM 21142</strain>
    </source>
</reference>
<comment type="similarity">
    <text evidence="7">Belongs to the TonB-dependent receptor family.</text>
</comment>
<keyword evidence="3 7" id="KW-1134">Transmembrane beta strand</keyword>
<dbReference type="RefSeq" id="WP_027470535.1">
    <property type="nucleotide sequence ID" value="NZ_BAMD01000013.1"/>
</dbReference>
<dbReference type="EMBL" id="BAMD01000013">
    <property type="protein sequence ID" value="GAF02757.1"/>
    <property type="molecule type" value="Genomic_DNA"/>
</dbReference>
<evidence type="ECO:0000256" key="6">
    <source>
        <dbReference type="ARBA" id="ARBA00023237"/>
    </source>
</evidence>
<dbReference type="STRING" id="869213.GCA_000517085_00511"/>
<dbReference type="Gene3D" id="2.60.40.1120">
    <property type="entry name" value="Carboxypeptidase-like, regulatory domain"/>
    <property type="match status" value="1"/>
</dbReference>
<dbReference type="Gene3D" id="2.170.130.10">
    <property type="entry name" value="TonB-dependent receptor, plug domain"/>
    <property type="match status" value="1"/>
</dbReference>
<organism evidence="9 10">
    <name type="scientific">Saccharicrinis fermentans DSM 9555 = JCM 21142</name>
    <dbReference type="NCBI Taxonomy" id="869213"/>
    <lineage>
        <taxon>Bacteria</taxon>
        <taxon>Pseudomonadati</taxon>
        <taxon>Bacteroidota</taxon>
        <taxon>Bacteroidia</taxon>
        <taxon>Marinilabiliales</taxon>
        <taxon>Marinilabiliaceae</taxon>
        <taxon>Saccharicrinis</taxon>
    </lineage>
</organism>
<comment type="caution">
    <text evidence="9">The sequence shown here is derived from an EMBL/GenBank/DDBJ whole genome shotgun (WGS) entry which is preliminary data.</text>
</comment>
<dbReference type="GO" id="GO:0009279">
    <property type="term" value="C:cell outer membrane"/>
    <property type="evidence" value="ECO:0007669"/>
    <property type="project" value="UniProtKB-SubCell"/>
</dbReference>
<dbReference type="OrthoDB" id="9768177at2"/>
<keyword evidence="4 7" id="KW-0812">Transmembrane</keyword>
<dbReference type="InterPro" id="IPR037066">
    <property type="entry name" value="Plug_dom_sf"/>
</dbReference>
<dbReference type="NCBIfam" id="TIGR04056">
    <property type="entry name" value="OMP_RagA_SusC"/>
    <property type="match status" value="1"/>
</dbReference>
<evidence type="ECO:0000256" key="5">
    <source>
        <dbReference type="ARBA" id="ARBA00023136"/>
    </source>
</evidence>
<evidence type="ECO:0000259" key="8">
    <source>
        <dbReference type="Pfam" id="PF07715"/>
    </source>
</evidence>
<name>W7Y3Y3_9BACT</name>
<dbReference type="InterPro" id="IPR039426">
    <property type="entry name" value="TonB-dep_rcpt-like"/>
</dbReference>
<sequence>MKTKRFLKYLNVVLFALVLVFPFGDTIAQKNKTKRVEVSSKLEDASGNAISGATIYANEGATVVKSDADGKFTTYVKRGTVILIEAEGYTPKSWDLSNEPVMSKIVLQEVALKMGAKDMVNLPLGHQVSQRMLVGAVSRIEGRDLERYADPLLRNSLQGMAAGLNVIATSGGMANNPASLYVRGLSRNSSNTPLFIVDGIERSFDDINPEEVENVEILKDATSKILYGSRAANGVVLLTTRRGEAHKRVIDAKVDFGVGLTTRMPAFINSAEYATLYNEARVNDGLTPLYSSEDIANYQNSTGENDLLYPNADYYDYFLRDYTTFSKATLNVSGGNKNAQYAFMAGYMGYGGLQKIGPDPRQDRFNIRINLDMDITRDISAFINMSAIMDSWKYSGLDHSSTFSALSSHRPNEYPFIIGEEYIEATDDGVPALGASYQHADNLLASLNYQGDGNNQFINQQMTTGFDFDLHKVTEGLYANVSLAFDNYFYGSQVLAPKAATYVPVIDESILDENGSPAVGFELARAAVTDTKYDLNNKSTLRTTAFNGKLGYKKDLGVGVLNASLGYFHYMKEVAGSSIDIENDNLFLRANYSIKNKYVIEGSLSYMGSNRFIEDNRHFLSPAIGAAWILSEESFLDIDAIDYLKAKASFGILGYDRATSSYLYENLWLTSGSQSFGEQNKGDNPSKVSLVSWGNPDLEWEKSREINIGLEGMAFDRRLAFEVNYFNEYRYDMVDQVDEQYAAMVGPFKYYTNYQEVVNNGFELDIDYMNTIGELSYRVGANYTYSKNNFKVKDEVNYSDDRATEGRPTSVIMGYESLGLFGKDVALEGAPKQMFGSYGVGDIAYKDQNGDNIIDDLDKVEVGLDTPTSFIGIDVELKYKKWGLYALGTASLGGMKTLSNTYYRNNGESKYSKVAYDAYHPTRNPNGTQPSLTTTSGANNTVTSDFWTKSGDFFRLKNVEVSYTLDFALGSAVKKSKFFVRGNNLLVLSDMKDLDPEAPNSGVTNYPVIRMITGGVSVSF</sequence>